<accession>A0AAD6XN67</accession>
<reference evidence="2" key="1">
    <citation type="submission" date="2023-03" db="EMBL/GenBank/DDBJ databases">
        <title>Massive genome expansion in bonnet fungi (Mycena s.s.) driven by repeated elements and novel gene families across ecological guilds.</title>
        <authorList>
            <consortium name="Lawrence Berkeley National Laboratory"/>
            <person name="Harder C.B."/>
            <person name="Miyauchi S."/>
            <person name="Viragh M."/>
            <person name="Kuo A."/>
            <person name="Thoen E."/>
            <person name="Andreopoulos B."/>
            <person name="Lu D."/>
            <person name="Skrede I."/>
            <person name="Drula E."/>
            <person name="Henrissat B."/>
            <person name="Morin E."/>
            <person name="Kohler A."/>
            <person name="Barry K."/>
            <person name="LaButti K."/>
            <person name="Morin E."/>
            <person name="Salamov A."/>
            <person name="Lipzen A."/>
            <person name="Mereny Z."/>
            <person name="Hegedus B."/>
            <person name="Baldrian P."/>
            <person name="Stursova M."/>
            <person name="Weitz H."/>
            <person name="Taylor A."/>
            <person name="Grigoriev I.V."/>
            <person name="Nagy L.G."/>
            <person name="Martin F."/>
            <person name="Kauserud H."/>
        </authorList>
    </citation>
    <scope>NUCLEOTIDE SEQUENCE</scope>
    <source>
        <strain evidence="2">CBHHK173m</strain>
    </source>
</reference>
<keyword evidence="3" id="KW-1185">Reference proteome</keyword>
<sequence>MGLSLLTATRLKARTSGTCLHWPRSNTPTLFAALTHGPPLTAHTVLVRRPPSARCPPPPSVHALDVEHSAHLFSTSPSRSRCDPQGTASRTPRRTHALAYAPPASTPPRCPCPFSRCPPCRRPRNERPRPQTLTSDADTAAVPPREPLYARLHATACIEPDTAASAATPAHHARRGTEDGRRGVRRRARRSAAGESRFLQLCGLLL</sequence>
<feature type="region of interest" description="Disordered" evidence="1">
    <location>
        <begin position="121"/>
        <end position="143"/>
    </location>
</feature>
<comment type="caution">
    <text evidence="2">The sequence shown here is derived from an EMBL/GenBank/DDBJ whole genome shotgun (WGS) entry which is preliminary data.</text>
</comment>
<feature type="region of interest" description="Disordered" evidence="1">
    <location>
        <begin position="161"/>
        <end position="191"/>
    </location>
</feature>
<dbReference type="Proteomes" id="UP001222325">
    <property type="component" value="Unassembled WGS sequence"/>
</dbReference>
<evidence type="ECO:0000313" key="2">
    <source>
        <dbReference type="EMBL" id="KAJ7076480.1"/>
    </source>
</evidence>
<proteinExistence type="predicted"/>
<feature type="region of interest" description="Disordered" evidence="1">
    <location>
        <begin position="72"/>
        <end position="107"/>
    </location>
</feature>
<evidence type="ECO:0000256" key="1">
    <source>
        <dbReference type="SAM" id="MobiDB-lite"/>
    </source>
</evidence>
<dbReference type="EMBL" id="JARJCN010000081">
    <property type="protein sequence ID" value="KAJ7076480.1"/>
    <property type="molecule type" value="Genomic_DNA"/>
</dbReference>
<protein>
    <submittedName>
        <fullName evidence="2">Uncharacterized protein</fullName>
    </submittedName>
</protein>
<evidence type="ECO:0000313" key="3">
    <source>
        <dbReference type="Proteomes" id="UP001222325"/>
    </source>
</evidence>
<gene>
    <name evidence="2" type="ORF">B0H15DRAFT_864013</name>
</gene>
<name>A0AAD6XN67_9AGAR</name>
<organism evidence="2 3">
    <name type="scientific">Mycena belliarum</name>
    <dbReference type="NCBI Taxonomy" id="1033014"/>
    <lineage>
        <taxon>Eukaryota</taxon>
        <taxon>Fungi</taxon>
        <taxon>Dikarya</taxon>
        <taxon>Basidiomycota</taxon>
        <taxon>Agaricomycotina</taxon>
        <taxon>Agaricomycetes</taxon>
        <taxon>Agaricomycetidae</taxon>
        <taxon>Agaricales</taxon>
        <taxon>Marasmiineae</taxon>
        <taxon>Mycenaceae</taxon>
        <taxon>Mycena</taxon>
    </lineage>
</organism>
<dbReference type="AlphaFoldDB" id="A0AAD6XN67"/>
<feature type="non-terminal residue" evidence="2">
    <location>
        <position position="206"/>
    </location>
</feature>